<name>A0A5B0G2A8_9BURK</name>
<reference evidence="1 2" key="1">
    <citation type="submission" date="2019-08" db="EMBL/GenBank/DDBJ databases">
        <title>Paraburkholderia sp. DCY113.</title>
        <authorList>
            <person name="Kang J."/>
        </authorList>
    </citation>
    <scope>NUCLEOTIDE SEQUENCE [LARGE SCALE GENOMIC DNA]</scope>
    <source>
        <strain evidence="1 2">DCY113</strain>
    </source>
</reference>
<proteinExistence type="predicted"/>
<dbReference type="AlphaFoldDB" id="A0A5B0G2A8"/>
<protein>
    <submittedName>
        <fullName evidence="1">Uncharacterized protein</fullName>
    </submittedName>
</protein>
<comment type="caution">
    <text evidence="1">The sequence shown here is derived from an EMBL/GenBank/DDBJ whole genome shotgun (WGS) entry which is preliminary data.</text>
</comment>
<organism evidence="1 2">
    <name type="scientific">Paraburkholderia panacisoli</name>
    <dbReference type="NCBI Taxonomy" id="2603818"/>
    <lineage>
        <taxon>Bacteria</taxon>
        <taxon>Pseudomonadati</taxon>
        <taxon>Pseudomonadota</taxon>
        <taxon>Betaproteobacteria</taxon>
        <taxon>Burkholderiales</taxon>
        <taxon>Burkholderiaceae</taxon>
        <taxon>Paraburkholderia</taxon>
    </lineage>
</organism>
<evidence type="ECO:0000313" key="2">
    <source>
        <dbReference type="Proteomes" id="UP000325273"/>
    </source>
</evidence>
<evidence type="ECO:0000313" key="1">
    <source>
        <dbReference type="EMBL" id="KAA0996140.1"/>
    </source>
</evidence>
<dbReference type="RefSeq" id="WP_149676894.1">
    <property type="nucleotide sequence ID" value="NZ_VTUZ01000103.1"/>
</dbReference>
<dbReference type="Proteomes" id="UP000325273">
    <property type="component" value="Unassembled WGS sequence"/>
</dbReference>
<dbReference type="EMBL" id="VTUZ01000103">
    <property type="protein sequence ID" value="KAA0996140.1"/>
    <property type="molecule type" value="Genomic_DNA"/>
</dbReference>
<keyword evidence="2" id="KW-1185">Reference proteome</keyword>
<accession>A0A5B0G2A8</accession>
<sequence length="71" mass="7892">MATYYYNALKTHLSKVTSTGLGIRETDTMAVGTATPIGVIIDECKKTPKMAFNPKVRELYKSGCINLFDHH</sequence>
<gene>
    <name evidence="1" type="ORF">FVF58_50370</name>
</gene>